<keyword evidence="2" id="KW-1185">Reference proteome</keyword>
<organism evidence="1 2">
    <name type="scientific">Methanobrevibacter filiformis</name>
    <dbReference type="NCBI Taxonomy" id="55758"/>
    <lineage>
        <taxon>Archaea</taxon>
        <taxon>Methanobacteriati</taxon>
        <taxon>Methanobacteriota</taxon>
        <taxon>Methanomada group</taxon>
        <taxon>Methanobacteria</taxon>
        <taxon>Methanobacteriales</taxon>
        <taxon>Methanobacteriaceae</taxon>
        <taxon>Methanobrevibacter</taxon>
    </lineage>
</organism>
<dbReference type="EMBL" id="LWMT01000122">
    <property type="protein sequence ID" value="KZX14883.1"/>
    <property type="molecule type" value="Genomic_DNA"/>
</dbReference>
<sequence length="94" mass="11343">MKKENRMFIELFESENMPWGLLEGPYSRGDKFPEWMVLLTDKNLSIRDTAKENIALNFEHQETLWLVTPFVMLQLQKILKNIVRYLFFDNIYIV</sequence>
<dbReference type="PATRIC" id="fig|55758.3.peg.882"/>
<proteinExistence type="predicted"/>
<evidence type="ECO:0000313" key="1">
    <source>
        <dbReference type="EMBL" id="KZX14883.1"/>
    </source>
</evidence>
<gene>
    <name evidence="1" type="ORF">MBFIL_07880</name>
</gene>
<evidence type="ECO:0000313" key="2">
    <source>
        <dbReference type="Proteomes" id="UP000077066"/>
    </source>
</evidence>
<reference evidence="1 2" key="1">
    <citation type="submission" date="2016-04" db="EMBL/GenBank/DDBJ databases">
        <title>Genome sequence of Methanobrevibacter filiformis DSM 11501.</title>
        <authorList>
            <person name="Poehlein A."/>
            <person name="Seedorf H."/>
            <person name="Daniel R."/>
        </authorList>
    </citation>
    <scope>NUCLEOTIDE SEQUENCE [LARGE SCALE GENOMIC DNA]</scope>
    <source>
        <strain evidence="1 2">DSM 11501</strain>
    </source>
</reference>
<name>A0A166CUM9_9EURY</name>
<protein>
    <submittedName>
        <fullName evidence="1">Uncharacterized protein</fullName>
    </submittedName>
</protein>
<comment type="caution">
    <text evidence="1">The sequence shown here is derived from an EMBL/GenBank/DDBJ whole genome shotgun (WGS) entry which is preliminary data.</text>
</comment>
<accession>A0A166CUM9</accession>
<dbReference type="AlphaFoldDB" id="A0A166CUM9"/>
<dbReference type="Proteomes" id="UP000077066">
    <property type="component" value="Unassembled WGS sequence"/>
</dbReference>